<feature type="domain" description="Alpha-L-rhamnosidase C-terminal" evidence="3">
    <location>
        <begin position="580"/>
        <end position="650"/>
    </location>
</feature>
<organism evidence="4 5">
    <name type="scientific">Clonostachys chloroleuca</name>
    <dbReference type="NCBI Taxonomy" id="1926264"/>
    <lineage>
        <taxon>Eukaryota</taxon>
        <taxon>Fungi</taxon>
        <taxon>Dikarya</taxon>
        <taxon>Ascomycota</taxon>
        <taxon>Pezizomycotina</taxon>
        <taxon>Sordariomycetes</taxon>
        <taxon>Hypocreomycetidae</taxon>
        <taxon>Hypocreales</taxon>
        <taxon>Bionectriaceae</taxon>
        <taxon>Clonostachys</taxon>
    </lineage>
</organism>
<dbReference type="GO" id="GO:0003824">
    <property type="term" value="F:catalytic activity"/>
    <property type="evidence" value="ECO:0007669"/>
    <property type="project" value="UniProtKB-ARBA"/>
</dbReference>
<proteinExistence type="predicted"/>
<accession>A0AA35M3C5</accession>
<dbReference type="InterPro" id="IPR012341">
    <property type="entry name" value="6hp_glycosidase-like_sf"/>
</dbReference>
<evidence type="ECO:0008006" key="6">
    <source>
        <dbReference type="Google" id="ProtNLM"/>
    </source>
</evidence>
<dbReference type="PANTHER" id="PTHR34987">
    <property type="entry name" value="C, PUTATIVE (AFU_ORTHOLOGUE AFUA_3G02880)-RELATED"/>
    <property type="match status" value="1"/>
</dbReference>
<evidence type="ECO:0000313" key="4">
    <source>
        <dbReference type="EMBL" id="CAI6089741.1"/>
    </source>
</evidence>
<dbReference type="InterPro" id="IPR035396">
    <property type="entry name" value="Bac_rhamnosid6H"/>
</dbReference>
<protein>
    <recommendedName>
        <fullName evidence="6">Alpha-L-rhamnosidase six-hairpin glycosidase domain-containing protein</fullName>
    </recommendedName>
</protein>
<dbReference type="PANTHER" id="PTHR34987:SF6">
    <property type="entry name" value="ALPHA-L-RHAMNOSIDASE SIX-HAIRPIN GLYCOSIDASE DOMAIN-CONTAINING PROTEIN"/>
    <property type="match status" value="1"/>
</dbReference>
<comment type="caution">
    <text evidence="4">The sequence shown here is derived from an EMBL/GenBank/DDBJ whole genome shotgun (WGS) entry which is preliminary data.</text>
</comment>
<evidence type="ECO:0000256" key="1">
    <source>
        <dbReference type="SAM" id="SignalP"/>
    </source>
</evidence>
<feature type="signal peptide" evidence="1">
    <location>
        <begin position="1"/>
        <end position="22"/>
    </location>
</feature>
<keyword evidence="1" id="KW-0732">Signal</keyword>
<dbReference type="Pfam" id="PF17389">
    <property type="entry name" value="Bac_rhamnosid6H"/>
    <property type="match status" value="1"/>
</dbReference>
<dbReference type="Pfam" id="PF17390">
    <property type="entry name" value="Bac_rhamnosid_C"/>
    <property type="match status" value="1"/>
</dbReference>
<dbReference type="InterPro" id="IPR008928">
    <property type="entry name" value="6-hairpin_glycosidase_sf"/>
</dbReference>
<dbReference type="SUPFAM" id="SSF48208">
    <property type="entry name" value="Six-hairpin glycosidases"/>
    <property type="match status" value="1"/>
</dbReference>
<reference evidence="4" key="1">
    <citation type="submission" date="2023-01" db="EMBL/GenBank/DDBJ databases">
        <authorList>
            <person name="Piombo E."/>
        </authorList>
    </citation>
    <scope>NUCLEOTIDE SEQUENCE</scope>
</reference>
<feature type="chain" id="PRO_5041231403" description="Alpha-L-rhamnosidase six-hairpin glycosidase domain-containing protein" evidence="1">
    <location>
        <begin position="23"/>
        <end position="671"/>
    </location>
</feature>
<dbReference type="Proteomes" id="UP001160390">
    <property type="component" value="Unassembled WGS sequence"/>
</dbReference>
<dbReference type="InterPro" id="IPR035398">
    <property type="entry name" value="Bac_rhamnosid_C"/>
</dbReference>
<evidence type="ECO:0000313" key="5">
    <source>
        <dbReference type="Proteomes" id="UP001160390"/>
    </source>
</evidence>
<gene>
    <name evidence="4" type="ORF">CCHLO57077_00001327</name>
</gene>
<dbReference type="Gene3D" id="2.60.420.10">
    <property type="entry name" value="Maltose phosphorylase, domain 3"/>
    <property type="match status" value="1"/>
</dbReference>
<evidence type="ECO:0000259" key="3">
    <source>
        <dbReference type="Pfam" id="PF17390"/>
    </source>
</evidence>
<dbReference type="GO" id="GO:0005975">
    <property type="term" value="P:carbohydrate metabolic process"/>
    <property type="evidence" value="ECO:0007669"/>
    <property type="project" value="InterPro"/>
</dbReference>
<sequence length="671" mass="73104">MEFIWTSRVVLVLALSILVANASLVTASSDEPWSKYIHSPASRNVSPVGVHSIEGNASVRNCSSGRQVIRLQAGSRISLDFGVEVGGHVSFNARSASPSPLSLAYAESPSFVREISDDTGATPGMDWDQAYNITLGDGHAERAVWYHTPRERFRGGFRFLTLNALEDVVVFNVTCEIGFAPNMPDLRSGTGYFYTPDAGSDLLNRIWYAGAYTIQTNIAPADTGRWLPQVRPGWAYNATLSVASPALVDGAKRDRAIWPGDLGIQGPIAMMAYGEPGRESVRNSLATLFHYQNASTGMFPFAGPSTGSFRSGARSDTYHSWALISMYDYAVWSGDEAWVAEHWGNITRGVEYITTRLDPDTGLQEQVNENDWARRNTGGFNSALNALNYHALVSLATLAGSQGQKQSWEEAAANIKKGYNDLLWDGEAGLYRDNPTSTLHAQDGNSLALLYGLAENGTQRGAVSAGLERNWNDIGPVTPELEDTISPFISGLELLAHLHGAEDTERAQRLLRRLWGYLLDDGDGNGLFTGSTFAEGLAANGSLYYRSERSYKYDAAYTSLAHGWSSGPTTALVTGVLGLRLEEIGGRRWSLRPQLGEELRSVRAGFETGLGWFEGKVTVGEDGDVEVEVVAPKGTKGRIVFPDEVSGRVRVNGREFRGQLEETALVMDLEM</sequence>
<name>A0AA35M3C5_9HYPO</name>
<feature type="domain" description="Alpha-L-rhamnosidase six-hairpin glycosidase" evidence="2">
    <location>
        <begin position="246"/>
        <end position="467"/>
    </location>
</feature>
<dbReference type="AlphaFoldDB" id="A0AA35M3C5"/>
<keyword evidence="5" id="KW-1185">Reference proteome</keyword>
<dbReference type="Gene3D" id="1.50.10.10">
    <property type="match status" value="1"/>
</dbReference>
<evidence type="ECO:0000259" key="2">
    <source>
        <dbReference type="Pfam" id="PF17389"/>
    </source>
</evidence>
<dbReference type="EMBL" id="CABFNP030001012">
    <property type="protein sequence ID" value="CAI6089741.1"/>
    <property type="molecule type" value="Genomic_DNA"/>
</dbReference>